<dbReference type="Gene3D" id="2.40.50.40">
    <property type="match status" value="1"/>
</dbReference>
<dbReference type="GO" id="GO:0008009">
    <property type="term" value="F:chemokine activity"/>
    <property type="evidence" value="ECO:0007669"/>
    <property type="project" value="InterPro"/>
</dbReference>
<dbReference type="InterPro" id="IPR036048">
    <property type="entry name" value="Interleukin_8-like_sf"/>
</dbReference>
<dbReference type="SUPFAM" id="SSF54117">
    <property type="entry name" value="Interleukin 8-like chemokines"/>
    <property type="match status" value="1"/>
</dbReference>
<keyword evidence="2" id="KW-1185">Reference proteome</keyword>
<evidence type="ECO:0000313" key="1">
    <source>
        <dbReference type="Ensembl" id="ENSMMDP00005026233.1"/>
    </source>
</evidence>
<dbReference type="GO" id="GO:0006955">
    <property type="term" value="P:immune response"/>
    <property type="evidence" value="ECO:0007669"/>
    <property type="project" value="InterPro"/>
</dbReference>
<dbReference type="InParanoid" id="A0A667YIS0"/>
<sequence length="63" mass="7278">MSYFKSYAVNWSPAECCFKFYTGKIPKKQIIDVKKTYTNCAESAFVYVCPSASHLENHLTLFQ</sequence>
<dbReference type="GO" id="GO:0005576">
    <property type="term" value="C:extracellular region"/>
    <property type="evidence" value="ECO:0007669"/>
    <property type="project" value="InterPro"/>
</dbReference>
<dbReference type="Proteomes" id="UP000472263">
    <property type="component" value="Chromosome 6"/>
</dbReference>
<proteinExistence type="predicted"/>
<dbReference type="GeneTree" id="ENSGT01140000286774"/>
<reference evidence="1" key="3">
    <citation type="submission" date="2025-09" db="UniProtKB">
        <authorList>
            <consortium name="Ensembl"/>
        </authorList>
    </citation>
    <scope>IDENTIFICATION</scope>
</reference>
<reference evidence="1" key="2">
    <citation type="submission" date="2025-08" db="UniProtKB">
        <authorList>
            <consortium name="Ensembl"/>
        </authorList>
    </citation>
    <scope>IDENTIFICATION</scope>
</reference>
<evidence type="ECO:0000313" key="2">
    <source>
        <dbReference type="Proteomes" id="UP000472263"/>
    </source>
</evidence>
<organism evidence="1 2">
    <name type="scientific">Myripristis murdjan</name>
    <name type="common">pinecone soldierfish</name>
    <dbReference type="NCBI Taxonomy" id="586833"/>
    <lineage>
        <taxon>Eukaryota</taxon>
        <taxon>Metazoa</taxon>
        <taxon>Chordata</taxon>
        <taxon>Craniata</taxon>
        <taxon>Vertebrata</taxon>
        <taxon>Euteleostomi</taxon>
        <taxon>Actinopterygii</taxon>
        <taxon>Neopterygii</taxon>
        <taxon>Teleostei</taxon>
        <taxon>Neoteleostei</taxon>
        <taxon>Acanthomorphata</taxon>
        <taxon>Holocentriformes</taxon>
        <taxon>Holocentridae</taxon>
        <taxon>Myripristis</taxon>
    </lineage>
</organism>
<protein>
    <submittedName>
        <fullName evidence="1">Uncharacterized protein</fullName>
    </submittedName>
</protein>
<name>A0A667YIS0_9TELE</name>
<accession>A0A667YIS0</accession>
<dbReference type="Ensembl" id="ENSMMDT00005026781.1">
    <property type="protein sequence ID" value="ENSMMDP00005026233.1"/>
    <property type="gene ID" value="ENSMMDG00005012546.1"/>
</dbReference>
<dbReference type="AlphaFoldDB" id="A0A667YIS0"/>
<reference evidence="1" key="1">
    <citation type="submission" date="2019-06" db="EMBL/GenBank/DDBJ databases">
        <authorList>
            <consortium name="Wellcome Sanger Institute Data Sharing"/>
        </authorList>
    </citation>
    <scope>NUCLEOTIDE SEQUENCE [LARGE SCALE GENOMIC DNA]</scope>
</reference>